<evidence type="ECO:0000256" key="8">
    <source>
        <dbReference type="ARBA" id="ARBA00023136"/>
    </source>
</evidence>
<dbReference type="Gene3D" id="1.20.1510.10">
    <property type="entry name" value="Cation efflux protein transmembrane domain"/>
    <property type="match status" value="1"/>
</dbReference>
<dbReference type="Pfam" id="PF16916">
    <property type="entry name" value="ZT_dimer"/>
    <property type="match status" value="1"/>
</dbReference>
<organism evidence="12">
    <name type="scientific">uncultured Thiotrichaceae bacterium</name>
    <dbReference type="NCBI Taxonomy" id="298394"/>
    <lineage>
        <taxon>Bacteria</taxon>
        <taxon>Pseudomonadati</taxon>
        <taxon>Pseudomonadota</taxon>
        <taxon>Gammaproteobacteria</taxon>
        <taxon>Thiotrichales</taxon>
        <taxon>Thiotrichaceae</taxon>
        <taxon>environmental samples</taxon>
    </lineage>
</organism>
<dbReference type="GO" id="GO:0016020">
    <property type="term" value="C:membrane"/>
    <property type="evidence" value="ECO:0007669"/>
    <property type="project" value="UniProtKB-SubCell"/>
</dbReference>
<dbReference type="InterPro" id="IPR002524">
    <property type="entry name" value="Cation_efflux"/>
</dbReference>
<evidence type="ECO:0000256" key="3">
    <source>
        <dbReference type="ARBA" id="ARBA00022448"/>
    </source>
</evidence>
<dbReference type="InterPro" id="IPR036837">
    <property type="entry name" value="Cation_efflux_CTD_sf"/>
</dbReference>
<feature type="domain" description="Cation efflux protein cytoplasmic" evidence="11">
    <location>
        <begin position="228"/>
        <end position="306"/>
    </location>
</feature>
<dbReference type="GO" id="GO:0006826">
    <property type="term" value="P:iron ion transport"/>
    <property type="evidence" value="ECO:0007669"/>
    <property type="project" value="UniProtKB-KW"/>
</dbReference>
<keyword evidence="4" id="KW-0410">Iron transport</keyword>
<dbReference type="SUPFAM" id="SSF160240">
    <property type="entry name" value="Cation efflux protein cytoplasmic domain-like"/>
    <property type="match status" value="1"/>
</dbReference>
<feature type="transmembrane region" description="Helical" evidence="9">
    <location>
        <begin position="175"/>
        <end position="193"/>
    </location>
</feature>
<feature type="transmembrane region" description="Helical" evidence="9">
    <location>
        <begin position="97"/>
        <end position="115"/>
    </location>
</feature>
<proteinExistence type="inferred from homology"/>
<dbReference type="EMBL" id="CACVAY010000091">
    <property type="protein sequence ID" value="CAA6819094.1"/>
    <property type="molecule type" value="Genomic_DNA"/>
</dbReference>
<evidence type="ECO:0000259" key="10">
    <source>
        <dbReference type="Pfam" id="PF01545"/>
    </source>
</evidence>
<dbReference type="AlphaFoldDB" id="A0A6S6TIC8"/>
<comment type="similarity">
    <text evidence="2">Belongs to the cation diffusion facilitator (CDF) transporter (TC 2.A.4) family. FieF subfamily.</text>
</comment>
<dbReference type="NCBIfam" id="TIGR01297">
    <property type="entry name" value="CDF"/>
    <property type="match status" value="1"/>
</dbReference>
<accession>A0A6S6TIC8</accession>
<evidence type="ECO:0000256" key="1">
    <source>
        <dbReference type="ARBA" id="ARBA00004141"/>
    </source>
</evidence>
<protein>
    <submittedName>
        <fullName evidence="12">Cobalt-zinc-cadmium resistance protein</fullName>
    </submittedName>
</protein>
<feature type="domain" description="Cation efflux protein transmembrane" evidence="10">
    <location>
        <begin position="30"/>
        <end position="224"/>
    </location>
</feature>
<dbReference type="InterPro" id="IPR058533">
    <property type="entry name" value="Cation_efflux_TM"/>
</dbReference>
<feature type="transmembrane region" description="Helical" evidence="9">
    <location>
        <begin position="199"/>
        <end position="217"/>
    </location>
</feature>
<dbReference type="SUPFAM" id="SSF161111">
    <property type="entry name" value="Cation efflux protein transmembrane domain-like"/>
    <property type="match status" value="1"/>
</dbReference>
<keyword evidence="8 9" id="KW-0472">Membrane</keyword>
<evidence type="ECO:0000256" key="5">
    <source>
        <dbReference type="ARBA" id="ARBA00022692"/>
    </source>
</evidence>
<evidence type="ECO:0000259" key="11">
    <source>
        <dbReference type="Pfam" id="PF16916"/>
    </source>
</evidence>
<keyword evidence="3" id="KW-0813">Transport</keyword>
<evidence type="ECO:0000256" key="9">
    <source>
        <dbReference type="SAM" id="Phobius"/>
    </source>
</evidence>
<keyword evidence="6" id="KW-0406">Ion transport</keyword>
<reference evidence="12" key="1">
    <citation type="submission" date="2020-01" db="EMBL/GenBank/DDBJ databases">
        <authorList>
            <person name="Meier V. D."/>
            <person name="Meier V D."/>
        </authorList>
    </citation>
    <scope>NUCLEOTIDE SEQUENCE</scope>
    <source>
        <strain evidence="12">HLG_WM_MAG_07</strain>
    </source>
</reference>
<dbReference type="GO" id="GO:0008324">
    <property type="term" value="F:monoatomic cation transmembrane transporter activity"/>
    <property type="evidence" value="ECO:0007669"/>
    <property type="project" value="InterPro"/>
</dbReference>
<name>A0A6S6TIC8_9GAMM</name>
<evidence type="ECO:0000313" key="12">
    <source>
        <dbReference type="EMBL" id="CAA6819094.1"/>
    </source>
</evidence>
<gene>
    <name evidence="12" type="ORF">HELGO_WM18623</name>
</gene>
<dbReference type="InterPro" id="IPR050291">
    <property type="entry name" value="CDF_Transporter"/>
</dbReference>
<dbReference type="GO" id="GO:0006829">
    <property type="term" value="P:zinc ion transport"/>
    <property type="evidence" value="ECO:0007669"/>
    <property type="project" value="UniProtKB-KW"/>
</dbReference>
<dbReference type="InterPro" id="IPR027469">
    <property type="entry name" value="Cation_efflux_TMD_sf"/>
</dbReference>
<keyword evidence="7 9" id="KW-1133">Transmembrane helix</keyword>
<dbReference type="Gene3D" id="3.30.70.1350">
    <property type="entry name" value="Cation efflux protein, cytoplasmic domain"/>
    <property type="match status" value="1"/>
</dbReference>
<dbReference type="PANTHER" id="PTHR43840">
    <property type="entry name" value="MITOCHONDRIAL METAL TRANSPORTER 1-RELATED"/>
    <property type="match status" value="1"/>
</dbReference>
<evidence type="ECO:0000256" key="6">
    <source>
        <dbReference type="ARBA" id="ARBA00022906"/>
    </source>
</evidence>
<dbReference type="Pfam" id="PF01545">
    <property type="entry name" value="Cation_efflux"/>
    <property type="match status" value="1"/>
</dbReference>
<dbReference type="InterPro" id="IPR027470">
    <property type="entry name" value="Cation_efflux_CTD"/>
</dbReference>
<comment type="subcellular location">
    <subcellularLocation>
        <location evidence="1">Membrane</location>
        <topology evidence="1">Multi-pass membrane protein</topology>
    </subcellularLocation>
</comment>
<evidence type="ECO:0000256" key="2">
    <source>
        <dbReference type="ARBA" id="ARBA00010212"/>
    </source>
</evidence>
<keyword evidence="6" id="KW-0864">Zinc transport</keyword>
<dbReference type="PANTHER" id="PTHR43840:SF15">
    <property type="entry name" value="MITOCHONDRIAL METAL TRANSPORTER 1-RELATED"/>
    <property type="match status" value="1"/>
</dbReference>
<feature type="transmembrane region" description="Helical" evidence="9">
    <location>
        <begin position="28"/>
        <end position="49"/>
    </location>
</feature>
<keyword evidence="4" id="KW-0408">Iron</keyword>
<sequence>MSHSHHHSHIAISNVDKSSSRYKQTRNVTIIGAVTNLFLAAIQLIGGFFTQSQALIADGFHTLSDLASDFVVLVAAKMASKDADDDHPYGHGRIETVATIVLGASLVLVGIGIAYDATQRLFHVDRLLQPTSLGLLFAGIAIVAKESLYHITRRVGKRINSPMLMANAWHHRSDAISSIAVLLGIAGTIFLGIPWLDAAAAIIVALMIMYMGSGMVYESVMELIDTALDPERTQEMQTYIHQLDGVENVHMLRTRMMGGRGVADVHVQVGSMISVSEGHHIAERVMHGLQHEFEELHDITVHIDPEDDECSSPCEKLPSRQKILQQLQPHLDRAGFDKRDKMNLHYLDGTIQLDFCLHSQWSQEEIAGIRKKCLEYPEIHKVEFFLSQGEGYIS</sequence>
<dbReference type="FunFam" id="1.20.1510.10:FF:000006">
    <property type="entry name" value="Divalent cation efflux transporter"/>
    <property type="match status" value="1"/>
</dbReference>
<keyword evidence="5 9" id="KW-0812">Transmembrane</keyword>
<evidence type="ECO:0000256" key="7">
    <source>
        <dbReference type="ARBA" id="ARBA00022989"/>
    </source>
</evidence>
<keyword evidence="6" id="KW-0862">Zinc</keyword>
<evidence type="ECO:0000256" key="4">
    <source>
        <dbReference type="ARBA" id="ARBA00022496"/>
    </source>
</evidence>